<gene>
    <name evidence="1" type="ORF">F2Q70_00024929</name>
</gene>
<proteinExistence type="predicted"/>
<name>A0A8S9L4P2_BRACR</name>
<reference evidence="1" key="1">
    <citation type="submission" date="2019-12" db="EMBL/GenBank/DDBJ databases">
        <title>Genome sequencing and annotation of Brassica cretica.</title>
        <authorList>
            <person name="Studholme D.J."/>
            <person name="Sarris P.F."/>
        </authorList>
    </citation>
    <scope>NUCLEOTIDE SEQUENCE</scope>
    <source>
        <strain evidence="1">PFS-102/07</strain>
        <tissue evidence="1">Leaf</tissue>
    </source>
</reference>
<accession>A0A8S9L4P2</accession>
<dbReference type="AlphaFoldDB" id="A0A8S9L4P2"/>
<comment type="caution">
    <text evidence="1">The sequence shown here is derived from an EMBL/GenBank/DDBJ whole genome shotgun (WGS) entry which is preliminary data.</text>
</comment>
<evidence type="ECO:0008006" key="2">
    <source>
        <dbReference type="Google" id="ProtNLM"/>
    </source>
</evidence>
<protein>
    <recommendedName>
        <fullName evidence="2">RNase H type-1 domain-containing protein</fullName>
    </recommendedName>
</protein>
<dbReference type="EMBL" id="QGKY02000094">
    <property type="protein sequence ID" value="KAF2601705.1"/>
    <property type="molecule type" value="Genomic_DNA"/>
</dbReference>
<sequence length="122" mass="13376">MVTELQAIGWAADIFSIFKTVSSLDRFQECRLEVVTQSANLVATEIALSKTRGRRYQSYVAHGGPCWLSSLIEAEAGTSRSTAQVCGVPRTSTDLDSMGSVLTSSFHCGNRFLFGTYWSPEK</sequence>
<organism evidence="1">
    <name type="scientific">Brassica cretica</name>
    <name type="common">Mustard</name>
    <dbReference type="NCBI Taxonomy" id="69181"/>
    <lineage>
        <taxon>Eukaryota</taxon>
        <taxon>Viridiplantae</taxon>
        <taxon>Streptophyta</taxon>
        <taxon>Embryophyta</taxon>
        <taxon>Tracheophyta</taxon>
        <taxon>Spermatophyta</taxon>
        <taxon>Magnoliopsida</taxon>
        <taxon>eudicotyledons</taxon>
        <taxon>Gunneridae</taxon>
        <taxon>Pentapetalae</taxon>
        <taxon>rosids</taxon>
        <taxon>malvids</taxon>
        <taxon>Brassicales</taxon>
        <taxon>Brassicaceae</taxon>
        <taxon>Brassiceae</taxon>
        <taxon>Brassica</taxon>
    </lineage>
</organism>
<evidence type="ECO:0000313" key="1">
    <source>
        <dbReference type="EMBL" id="KAF2601705.1"/>
    </source>
</evidence>